<dbReference type="SUPFAM" id="SSF48498">
    <property type="entry name" value="Tetracyclin repressor-like, C-terminal domain"/>
    <property type="match status" value="1"/>
</dbReference>
<organism evidence="1 2">
    <name type="scientific">Parablautia muri</name>
    <dbReference type="NCBI Taxonomy" id="2320879"/>
    <lineage>
        <taxon>Bacteria</taxon>
        <taxon>Bacillati</taxon>
        <taxon>Bacillota</taxon>
        <taxon>Clostridia</taxon>
        <taxon>Lachnospirales</taxon>
        <taxon>Lachnospiraceae</taxon>
        <taxon>Parablautia</taxon>
    </lineage>
</organism>
<dbReference type="InterPro" id="IPR036271">
    <property type="entry name" value="Tet_transcr_reg_TetR-rel_C_sf"/>
</dbReference>
<sequence length="160" mass="19148">MSAWLVARGNKKELYLYLWEHACRLYREKVRKGDTQTTDLFEILCQRVLAGCVFMREAPTIYLFILRAFFEENPEIREELQNHYKTAYLHGTEDIRGPADMDLFRPGIDTRLLLEEINGYLLSCYWKMFSTGELNPDSLEKDFLKRVGQWKRVYLKERNH</sequence>
<dbReference type="Proteomes" id="UP001154420">
    <property type="component" value="Unassembled WGS sequence"/>
</dbReference>
<dbReference type="AlphaFoldDB" id="A0A9X5BC30"/>
<dbReference type="EMBL" id="QZDT01000001">
    <property type="protein sequence ID" value="NBJ91189.1"/>
    <property type="molecule type" value="Genomic_DNA"/>
</dbReference>
<evidence type="ECO:0000313" key="2">
    <source>
        <dbReference type="Proteomes" id="UP001154420"/>
    </source>
</evidence>
<protein>
    <submittedName>
        <fullName evidence="1">Uncharacterized protein</fullName>
    </submittedName>
</protein>
<comment type="caution">
    <text evidence="1">The sequence shown here is derived from an EMBL/GenBank/DDBJ whole genome shotgun (WGS) entry which is preliminary data.</text>
</comment>
<name>A0A9X5BC30_9FIRM</name>
<evidence type="ECO:0000313" key="1">
    <source>
        <dbReference type="EMBL" id="NBJ91189.1"/>
    </source>
</evidence>
<dbReference type="RefSeq" id="WP_160558273.1">
    <property type="nucleotide sequence ID" value="NZ_QZDT01000001.1"/>
</dbReference>
<proteinExistence type="predicted"/>
<accession>A0A9X5BC30</accession>
<reference evidence="1" key="1">
    <citation type="submission" date="2018-09" db="EMBL/GenBank/DDBJ databases">
        <title>Murine metabolic-syndrome-specific gut microbial biobank.</title>
        <authorList>
            <person name="Liu C."/>
        </authorList>
    </citation>
    <scope>NUCLEOTIDE SEQUENCE</scope>
    <source>
        <strain evidence="1">D42-62</strain>
    </source>
</reference>
<gene>
    <name evidence="1" type="ORF">D5281_00985</name>
</gene>
<keyword evidence="2" id="KW-1185">Reference proteome</keyword>
<dbReference type="OrthoDB" id="9780939at2"/>
<dbReference type="Gene3D" id="1.10.357.10">
    <property type="entry name" value="Tetracycline Repressor, domain 2"/>
    <property type="match status" value="1"/>
</dbReference>